<dbReference type="InterPro" id="IPR050266">
    <property type="entry name" value="AB_hydrolase_sf"/>
</dbReference>
<dbReference type="SUPFAM" id="SSF53474">
    <property type="entry name" value="alpha/beta-Hydrolases"/>
    <property type="match status" value="1"/>
</dbReference>
<dbReference type="Gene3D" id="3.40.50.1820">
    <property type="entry name" value="alpha/beta hydrolase"/>
    <property type="match status" value="1"/>
</dbReference>
<dbReference type="InterPro" id="IPR000073">
    <property type="entry name" value="AB_hydrolase_1"/>
</dbReference>
<accession>A0ABU2LDN1</accession>
<dbReference type="GO" id="GO:0016787">
    <property type="term" value="F:hydrolase activity"/>
    <property type="evidence" value="ECO:0007669"/>
    <property type="project" value="UniProtKB-KW"/>
</dbReference>
<name>A0ABU2LDN1_9ACTN</name>
<dbReference type="InterPro" id="IPR029058">
    <property type="entry name" value="AB_hydrolase_fold"/>
</dbReference>
<protein>
    <submittedName>
        <fullName evidence="2">Alpha/beta fold hydrolase</fullName>
    </submittedName>
</protein>
<organism evidence="2 3">
    <name type="scientific">Streptomyces boetiae</name>
    <dbReference type="NCBI Taxonomy" id="3075541"/>
    <lineage>
        <taxon>Bacteria</taxon>
        <taxon>Bacillati</taxon>
        <taxon>Actinomycetota</taxon>
        <taxon>Actinomycetes</taxon>
        <taxon>Kitasatosporales</taxon>
        <taxon>Streptomycetaceae</taxon>
        <taxon>Streptomyces</taxon>
    </lineage>
</organism>
<reference evidence="3" key="1">
    <citation type="submission" date="2023-07" db="EMBL/GenBank/DDBJ databases">
        <title>30 novel species of actinomycetes from the DSMZ collection.</title>
        <authorList>
            <person name="Nouioui I."/>
        </authorList>
    </citation>
    <scope>NUCLEOTIDE SEQUENCE [LARGE SCALE GENOMIC DNA]</scope>
    <source>
        <strain evidence="3">DSM 44917</strain>
    </source>
</reference>
<dbReference type="EMBL" id="JAVREN010000042">
    <property type="protein sequence ID" value="MDT0309612.1"/>
    <property type="molecule type" value="Genomic_DNA"/>
</dbReference>
<feature type="domain" description="AB hydrolase-1" evidence="1">
    <location>
        <begin position="19"/>
        <end position="256"/>
    </location>
</feature>
<evidence type="ECO:0000313" key="3">
    <source>
        <dbReference type="Proteomes" id="UP001183388"/>
    </source>
</evidence>
<evidence type="ECO:0000313" key="2">
    <source>
        <dbReference type="EMBL" id="MDT0309612.1"/>
    </source>
</evidence>
<proteinExistence type="predicted"/>
<sequence>MSPTRTPEPALRTGAGEPLLLLHPFMLSHHVWTDVAAELSDSYRIFAPTLPAHWGGPRMRARDVSIKGLADAVERMLDAEGWSTCHIAGNSLGGWISLELARRGRARTVTAIAPGGGWRQWSLTELRTGALFLALYPSSRIFAAAALRNEFVRRQFLGSVSRAPRKVSVENAHHMIRASSHCSGHLPFIASALRHGGIRGLDEITCPTQVVFCASDRVLPPRSHSRVFRDGLPEARFTTLPKAGHVPMLEAPDLVAGTIRDFLAETAAGSGPAVPAQEGPPAVALDG</sequence>
<dbReference type="PANTHER" id="PTHR43798:SF33">
    <property type="entry name" value="HYDROLASE, PUTATIVE (AFU_ORTHOLOGUE AFUA_2G14860)-RELATED"/>
    <property type="match status" value="1"/>
</dbReference>
<dbReference type="RefSeq" id="WP_311632577.1">
    <property type="nucleotide sequence ID" value="NZ_JAVREN010000042.1"/>
</dbReference>
<comment type="caution">
    <text evidence="2">The sequence shown here is derived from an EMBL/GenBank/DDBJ whole genome shotgun (WGS) entry which is preliminary data.</text>
</comment>
<gene>
    <name evidence="2" type="ORF">RM780_22010</name>
</gene>
<dbReference type="PANTHER" id="PTHR43798">
    <property type="entry name" value="MONOACYLGLYCEROL LIPASE"/>
    <property type="match status" value="1"/>
</dbReference>
<keyword evidence="3" id="KW-1185">Reference proteome</keyword>
<evidence type="ECO:0000259" key="1">
    <source>
        <dbReference type="Pfam" id="PF12697"/>
    </source>
</evidence>
<dbReference type="Pfam" id="PF12697">
    <property type="entry name" value="Abhydrolase_6"/>
    <property type="match status" value="1"/>
</dbReference>
<dbReference type="Proteomes" id="UP001183388">
    <property type="component" value="Unassembled WGS sequence"/>
</dbReference>
<keyword evidence="2" id="KW-0378">Hydrolase</keyword>